<evidence type="ECO:0000256" key="10">
    <source>
        <dbReference type="SAM" id="MobiDB-lite"/>
    </source>
</evidence>
<sequence length="108" mass="11684">RLPALPPRMPPTTATSASSHLKEGIQQGDLDNARHLTRLHETSNFNDFSAGVANPGASIHIPRTVGQKKGYWEYHHSSANCDPFSVTEALICTCLLNGTGNGPIQYKT</sequence>
<evidence type="ECO:0000256" key="7">
    <source>
        <dbReference type="ARBA" id="ARBA00022741"/>
    </source>
</evidence>
<comment type="subcellular location">
    <subcellularLocation>
        <location evidence="1">Cytoplasm</location>
    </subcellularLocation>
</comment>
<keyword evidence="7" id="KW-0547">Nucleotide-binding</keyword>
<protein>
    <recommendedName>
        <fullName evidence="4">Glutamine synthetase</fullName>
        <ecNumber evidence="3">6.3.1.2</ecNumber>
    </recommendedName>
    <alternativeName>
        <fullName evidence="9">Glutamate--ammonia ligase</fullName>
    </alternativeName>
</protein>
<comment type="caution">
    <text evidence="11">The sequence shown here is derived from an EMBL/GenBank/DDBJ whole genome shotgun (WGS) entry which is preliminary data.</text>
</comment>
<dbReference type="GO" id="GO:0005524">
    <property type="term" value="F:ATP binding"/>
    <property type="evidence" value="ECO:0007669"/>
    <property type="project" value="UniProtKB-KW"/>
</dbReference>
<name>A0A484GRI5_SOUCH</name>
<evidence type="ECO:0000256" key="1">
    <source>
        <dbReference type="ARBA" id="ARBA00004496"/>
    </source>
</evidence>
<dbReference type="GO" id="GO:0006542">
    <property type="term" value="P:glutamine biosynthetic process"/>
    <property type="evidence" value="ECO:0007669"/>
    <property type="project" value="TreeGrafter"/>
</dbReference>
<evidence type="ECO:0000256" key="3">
    <source>
        <dbReference type="ARBA" id="ARBA00012937"/>
    </source>
</evidence>
<dbReference type="Proteomes" id="UP000295264">
    <property type="component" value="Unassembled WGS sequence"/>
</dbReference>
<evidence type="ECO:0000313" key="12">
    <source>
        <dbReference type="Proteomes" id="UP000295264"/>
    </source>
</evidence>
<accession>A0A484GRI5</accession>
<reference evidence="11 12" key="1">
    <citation type="journal article" date="2018" name="Genomics">
        <title>Molecular footprints of inshore aquatic adaptation in Indo-Pacific humpback dolphin (Sousa chinensis).</title>
        <authorList>
            <person name="Ming Y."/>
            <person name="Jian J."/>
            <person name="Yu F."/>
            <person name="Yu X."/>
            <person name="Wang J."/>
            <person name="Liu W."/>
        </authorList>
    </citation>
    <scope>NUCLEOTIDE SEQUENCE [LARGE SCALE GENOMIC DNA]</scope>
    <source>
        <strain evidence="11">MY-2018</strain>
        <tissue evidence="11">Skin</tissue>
    </source>
</reference>
<feature type="compositionally biased region" description="Pro residues" evidence="10">
    <location>
        <begin position="1"/>
        <end position="10"/>
    </location>
</feature>
<proteinExistence type="inferred from homology"/>
<evidence type="ECO:0000256" key="8">
    <source>
        <dbReference type="ARBA" id="ARBA00022840"/>
    </source>
</evidence>
<evidence type="ECO:0000256" key="4">
    <source>
        <dbReference type="ARBA" id="ARBA00021364"/>
    </source>
</evidence>
<comment type="similarity">
    <text evidence="2">Belongs to the glutamine synthetase family.</text>
</comment>
<feature type="region of interest" description="Disordered" evidence="10">
    <location>
        <begin position="1"/>
        <end position="34"/>
    </location>
</feature>
<evidence type="ECO:0000256" key="9">
    <source>
        <dbReference type="ARBA" id="ARBA00030668"/>
    </source>
</evidence>
<dbReference type="FunFam" id="3.30.590.10:FF:000011">
    <property type="entry name" value="Glutamine synthetase"/>
    <property type="match status" value="1"/>
</dbReference>
<feature type="non-terminal residue" evidence="11">
    <location>
        <position position="1"/>
    </location>
</feature>
<dbReference type="InterPro" id="IPR050292">
    <property type="entry name" value="Glutamine_Synthetase"/>
</dbReference>
<dbReference type="EMBL" id="QWLN02004805">
    <property type="protein sequence ID" value="TEA38119.1"/>
    <property type="molecule type" value="Genomic_DNA"/>
</dbReference>
<dbReference type="GO" id="GO:0005737">
    <property type="term" value="C:cytoplasm"/>
    <property type="evidence" value="ECO:0007669"/>
    <property type="project" value="UniProtKB-SubCell"/>
</dbReference>
<keyword evidence="8" id="KW-0067">ATP-binding</keyword>
<dbReference type="InterPro" id="IPR014746">
    <property type="entry name" value="Gln_synth/guanido_kin_cat_dom"/>
</dbReference>
<keyword evidence="5" id="KW-0963">Cytoplasm</keyword>
<organism evidence="11 12">
    <name type="scientific">Sousa chinensis</name>
    <name type="common">Indo-pacific humpbacked dolphin</name>
    <name type="synonym">Steno chinensis</name>
    <dbReference type="NCBI Taxonomy" id="103600"/>
    <lineage>
        <taxon>Eukaryota</taxon>
        <taxon>Metazoa</taxon>
        <taxon>Chordata</taxon>
        <taxon>Craniata</taxon>
        <taxon>Vertebrata</taxon>
        <taxon>Euteleostomi</taxon>
        <taxon>Mammalia</taxon>
        <taxon>Eutheria</taxon>
        <taxon>Laurasiatheria</taxon>
        <taxon>Artiodactyla</taxon>
        <taxon>Whippomorpha</taxon>
        <taxon>Cetacea</taxon>
        <taxon>Odontoceti</taxon>
        <taxon>Delphinidae</taxon>
        <taxon>Sousa</taxon>
    </lineage>
</organism>
<dbReference type="PANTHER" id="PTHR20852">
    <property type="entry name" value="GLUTAMINE SYNTHETASE"/>
    <property type="match status" value="1"/>
</dbReference>
<gene>
    <name evidence="11" type="ORF">DBR06_SOUSAS5810061</name>
</gene>
<evidence type="ECO:0000256" key="2">
    <source>
        <dbReference type="ARBA" id="ARBA00009897"/>
    </source>
</evidence>
<dbReference type="PANTHER" id="PTHR20852:SF45">
    <property type="entry name" value="GLUTAMINE SYNTHETASE"/>
    <property type="match status" value="1"/>
</dbReference>
<dbReference type="GO" id="GO:0004356">
    <property type="term" value="F:glutamine synthetase activity"/>
    <property type="evidence" value="ECO:0007669"/>
    <property type="project" value="UniProtKB-EC"/>
</dbReference>
<dbReference type="AlphaFoldDB" id="A0A484GRI5"/>
<evidence type="ECO:0000256" key="6">
    <source>
        <dbReference type="ARBA" id="ARBA00022598"/>
    </source>
</evidence>
<keyword evidence="6" id="KW-0436">Ligase</keyword>
<evidence type="ECO:0000313" key="11">
    <source>
        <dbReference type="EMBL" id="TEA38119.1"/>
    </source>
</evidence>
<dbReference type="Gene3D" id="3.30.590.10">
    <property type="entry name" value="Glutamine synthetase/guanido kinase, catalytic domain"/>
    <property type="match status" value="1"/>
</dbReference>
<dbReference type="EC" id="6.3.1.2" evidence="3"/>
<keyword evidence="12" id="KW-1185">Reference proteome</keyword>
<evidence type="ECO:0000256" key="5">
    <source>
        <dbReference type="ARBA" id="ARBA00022490"/>
    </source>
</evidence>
<dbReference type="SUPFAM" id="SSF55931">
    <property type="entry name" value="Glutamine synthetase/guanido kinase"/>
    <property type="match status" value="1"/>
</dbReference>